<evidence type="ECO:0000313" key="1">
    <source>
        <dbReference type="Proteomes" id="UP000036681"/>
    </source>
</evidence>
<dbReference type="WBParaSite" id="ALUE_0001234701-mRNA-1">
    <property type="protein sequence ID" value="ALUE_0001234701-mRNA-1"/>
    <property type="gene ID" value="ALUE_0001234701"/>
</dbReference>
<organism evidence="1 2">
    <name type="scientific">Ascaris lumbricoides</name>
    <name type="common">Giant roundworm</name>
    <dbReference type="NCBI Taxonomy" id="6252"/>
    <lineage>
        <taxon>Eukaryota</taxon>
        <taxon>Metazoa</taxon>
        <taxon>Ecdysozoa</taxon>
        <taxon>Nematoda</taxon>
        <taxon>Chromadorea</taxon>
        <taxon>Rhabditida</taxon>
        <taxon>Spirurina</taxon>
        <taxon>Ascaridomorpha</taxon>
        <taxon>Ascaridoidea</taxon>
        <taxon>Ascarididae</taxon>
        <taxon>Ascaris</taxon>
    </lineage>
</organism>
<keyword evidence="1" id="KW-1185">Reference proteome</keyword>
<protein>
    <submittedName>
        <fullName evidence="2">HORMA domain-containing protein</fullName>
    </submittedName>
</protein>
<sequence>MDKIDEERCDIVDERKQDHFIQVHNILEEAKKVFLNAWVQIAIKYLLQSEKLQEVVYHGENISLFYYQQSSEKCVKMMFFSGLQVEMTSFLQDICITTEELVNLSRVRDVLHKYPPGSVFESSFTKHDPLLDNVNRESLTLNDVLLAKKTTEKFEAKAKREAKHPKRSSTTKTLVAFYL</sequence>
<reference evidence="2" key="1">
    <citation type="submission" date="2017-02" db="UniProtKB">
        <authorList>
            <consortium name="WormBaseParasite"/>
        </authorList>
    </citation>
    <scope>IDENTIFICATION</scope>
</reference>
<name>A0A0M3I5U0_ASCLU</name>
<dbReference type="Proteomes" id="UP000036681">
    <property type="component" value="Unplaced"/>
</dbReference>
<dbReference type="AlphaFoldDB" id="A0A0M3I5U0"/>
<proteinExistence type="predicted"/>
<evidence type="ECO:0000313" key="2">
    <source>
        <dbReference type="WBParaSite" id="ALUE_0001234701-mRNA-1"/>
    </source>
</evidence>
<accession>A0A0M3I5U0</accession>